<gene>
    <name evidence="8 11" type="primary">purT</name>
    <name evidence="11" type="ORF">GND13_002123</name>
</gene>
<keyword evidence="3 8" id="KW-0479">Metal-binding</keyword>
<evidence type="ECO:0000256" key="6">
    <source>
        <dbReference type="ARBA" id="ARBA00022840"/>
    </source>
</evidence>
<keyword evidence="11" id="KW-0808">Transferase</keyword>
<feature type="binding site" evidence="8">
    <location>
        <position position="355"/>
    </location>
    <ligand>
        <name>N(1)-(5-phospho-beta-D-ribosyl)glycinamide</name>
        <dbReference type="ChEBI" id="CHEBI:143788"/>
    </ligand>
</feature>
<feature type="binding site" evidence="8">
    <location>
        <position position="203"/>
    </location>
    <ligand>
        <name>ATP</name>
        <dbReference type="ChEBI" id="CHEBI:30616"/>
    </ligand>
</feature>
<feature type="binding site" evidence="8">
    <location>
        <position position="286"/>
    </location>
    <ligand>
        <name>N(1)-(5-phospho-beta-D-ribosyl)glycinamide</name>
        <dbReference type="ChEBI" id="CHEBI:143788"/>
    </ligand>
</feature>
<evidence type="ECO:0000256" key="3">
    <source>
        <dbReference type="ARBA" id="ARBA00022723"/>
    </source>
</evidence>
<feature type="binding site" evidence="8">
    <location>
        <position position="114"/>
    </location>
    <ligand>
        <name>ATP</name>
        <dbReference type="ChEBI" id="CHEBI:30616"/>
    </ligand>
</feature>
<feature type="binding site" evidence="8">
    <location>
        <begin position="22"/>
        <end position="23"/>
    </location>
    <ligand>
        <name>N(1)-(5-phospho-beta-D-ribosyl)glycinamide</name>
        <dbReference type="ChEBI" id="CHEBI:143788"/>
    </ligand>
</feature>
<dbReference type="UniPathway" id="UPA00074">
    <property type="reaction ID" value="UER00127"/>
</dbReference>
<keyword evidence="4 8" id="KW-0547">Nucleotide-binding</keyword>
<evidence type="ECO:0000256" key="8">
    <source>
        <dbReference type="HAMAP-Rule" id="MF_01643"/>
    </source>
</evidence>
<keyword evidence="2 8" id="KW-0436">Ligase</keyword>
<feature type="domain" description="Biotin carboxylation" evidence="10">
    <location>
        <begin position="11"/>
        <end position="392"/>
    </location>
</feature>
<feature type="binding site" evidence="8">
    <location>
        <begin position="362"/>
        <end position="363"/>
    </location>
    <ligand>
        <name>N(1)-(5-phospho-beta-D-ribosyl)glycinamide</name>
        <dbReference type="ChEBI" id="CHEBI:143788"/>
    </ligand>
</feature>
<dbReference type="Pfam" id="PF02222">
    <property type="entry name" value="ATP-grasp"/>
    <property type="match status" value="1"/>
</dbReference>
<dbReference type="GO" id="GO:0000287">
    <property type="term" value="F:magnesium ion binding"/>
    <property type="evidence" value="ECO:0007669"/>
    <property type="project" value="UniProtKB-UniRule"/>
</dbReference>
<protein>
    <recommendedName>
        <fullName evidence="8">Formate-dependent phosphoribosylglycinamide formyltransferase</fullName>
        <ecNumber evidence="8">6.3.1.21</ecNumber>
    </recommendedName>
    <alternativeName>
        <fullName evidence="8">5'-phosphoribosylglycinamide transformylase 2</fullName>
    </alternativeName>
    <alternativeName>
        <fullName evidence="8">Formate-dependent GAR transformylase</fullName>
    </alternativeName>
    <alternativeName>
        <fullName evidence="8">GAR transformylase 2</fullName>
        <shortName evidence="8">GART 2</shortName>
    </alternativeName>
    <alternativeName>
        <fullName evidence="8">Non-folate glycinamide ribonucleotide transformylase</fullName>
    </alternativeName>
    <alternativeName>
        <fullName evidence="8">Phosphoribosylglycinamide formyltransferase 2</fullName>
    </alternativeName>
</protein>
<comment type="caution">
    <text evidence="11">The sequence shown here is derived from an EMBL/GenBank/DDBJ whole genome shotgun (WGS) entry which is preliminary data.</text>
</comment>
<comment type="catalytic activity">
    <reaction evidence="8">
        <text>N(1)-(5-phospho-beta-D-ribosyl)glycinamide + formate + ATP = N(2)-formyl-N(1)-(5-phospho-beta-D-ribosyl)glycinamide + ADP + phosphate + H(+)</text>
        <dbReference type="Rhea" id="RHEA:24829"/>
        <dbReference type="ChEBI" id="CHEBI:15378"/>
        <dbReference type="ChEBI" id="CHEBI:15740"/>
        <dbReference type="ChEBI" id="CHEBI:30616"/>
        <dbReference type="ChEBI" id="CHEBI:43474"/>
        <dbReference type="ChEBI" id="CHEBI:143788"/>
        <dbReference type="ChEBI" id="CHEBI:147286"/>
        <dbReference type="ChEBI" id="CHEBI:456216"/>
        <dbReference type="EC" id="6.3.1.21"/>
    </reaction>
</comment>
<dbReference type="EMBL" id="DAASAS010000012">
    <property type="protein sequence ID" value="HAE4732860.1"/>
    <property type="molecule type" value="Genomic_DNA"/>
</dbReference>
<dbReference type="NCBIfam" id="NF006766">
    <property type="entry name" value="PRK09288.1"/>
    <property type="match status" value="1"/>
</dbReference>
<evidence type="ECO:0000256" key="2">
    <source>
        <dbReference type="ARBA" id="ARBA00022598"/>
    </source>
</evidence>
<dbReference type="Pfam" id="PF21244">
    <property type="entry name" value="PurT_C"/>
    <property type="match status" value="1"/>
</dbReference>
<evidence type="ECO:0000259" key="9">
    <source>
        <dbReference type="PROSITE" id="PS50975"/>
    </source>
</evidence>
<feature type="binding site" evidence="8">
    <location>
        <begin position="195"/>
        <end position="198"/>
    </location>
    <ligand>
        <name>ATP</name>
        <dbReference type="ChEBI" id="CHEBI:30616"/>
    </ligand>
</feature>
<dbReference type="FunFam" id="3.30.470.20:FF:000027">
    <property type="entry name" value="Formate-dependent phosphoribosylglycinamide formyltransferase"/>
    <property type="match status" value="1"/>
</dbReference>
<dbReference type="AlphaFoldDB" id="A0A731TR76"/>
<evidence type="ECO:0000256" key="1">
    <source>
        <dbReference type="ARBA" id="ARBA00011738"/>
    </source>
</evidence>
<dbReference type="InterPro" id="IPR011761">
    <property type="entry name" value="ATP-grasp"/>
</dbReference>
<reference evidence="11" key="1">
    <citation type="journal article" date="2018" name="Genome Biol.">
        <title>SKESA: strategic k-mer extension for scrupulous assemblies.</title>
        <authorList>
            <person name="Souvorov A."/>
            <person name="Agarwala R."/>
            <person name="Lipman D.J."/>
        </authorList>
    </citation>
    <scope>NUCLEOTIDE SEQUENCE</scope>
    <source>
        <strain evidence="11">5039-68</strain>
    </source>
</reference>
<dbReference type="InterPro" id="IPR003135">
    <property type="entry name" value="ATP-grasp_carboxylate-amine"/>
</dbReference>
<dbReference type="InterPro" id="IPR016185">
    <property type="entry name" value="PreATP-grasp_dom_sf"/>
</dbReference>
<dbReference type="Gene3D" id="3.30.470.20">
    <property type="entry name" value="ATP-grasp fold, B domain"/>
    <property type="match status" value="1"/>
</dbReference>
<dbReference type="GO" id="GO:0005829">
    <property type="term" value="C:cytosol"/>
    <property type="evidence" value="ECO:0007669"/>
    <property type="project" value="TreeGrafter"/>
</dbReference>
<dbReference type="Gene3D" id="3.40.50.20">
    <property type="match status" value="1"/>
</dbReference>
<feature type="binding site" evidence="8">
    <location>
        <position position="82"/>
    </location>
    <ligand>
        <name>N(1)-(5-phospho-beta-D-ribosyl)glycinamide</name>
        <dbReference type="ChEBI" id="CHEBI:143788"/>
    </ligand>
</feature>
<dbReference type="EC" id="6.3.1.21" evidence="8"/>
<sequence length="392" mass="42242">MTLLGTALRPAATRVMLLGSGELGKEVAIECQRLGIEVIAVDRYPDAPAMHVAHRSHVINMLDGEALRRVIAVEKPHYIVPEIEAIATDTLRELEDEGLNVVPCARATQLTMNREGIRRLAAEELGLPTSTYRFADSEASFHDAVAAVGFPCIVKPVMSSSGKGQSFIRSGEQLAQAWEYAQQGGRAGAGRVIVEGVVKFDFEITLLTVSAVDGVHFCAPIGHRQQDGDYRESWQPQQMSELALKRAQEIARHVVLALGGHGLFGVELFVCGDDVIFSEVSPRPHDTGMVTLMSQDLSEFALHVRAFLGLPVGAIRQYGPTASAVILPQLTSRNVTFDNVHAAVGAGVQVRLFGKPEIDGTRRLGVALATGENVEEAVIRAKNAVSRVTVKG</sequence>
<dbReference type="Pfam" id="PF22660">
    <property type="entry name" value="RS_preATP-grasp-like"/>
    <property type="match status" value="1"/>
</dbReference>
<feature type="binding site" evidence="8">
    <location>
        <begin position="160"/>
        <end position="165"/>
    </location>
    <ligand>
        <name>ATP</name>
        <dbReference type="ChEBI" id="CHEBI:30616"/>
    </ligand>
</feature>
<dbReference type="InterPro" id="IPR054350">
    <property type="entry name" value="PurT/PurK_preATP-grasp"/>
</dbReference>
<dbReference type="PANTHER" id="PTHR43055">
    <property type="entry name" value="FORMATE-DEPENDENT PHOSPHORIBOSYLGLYCINAMIDE FORMYLTRANSFERASE"/>
    <property type="match status" value="1"/>
</dbReference>
<keyword evidence="6 8" id="KW-0067">ATP-binding</keyword>
<evidence type="ECO:0000256" key="4">
    <source>
        <dbReference type="ARBA" id="ARBA00022741"/>
    </source>
</evidence>
<keyword evidence="7 8" id="KW-0460">Magnesium</keyword>
<dbReference type="GO" id="GO:0004644">
    <property type="term" value="F:phosphoribosylglycinamide formyltransferase activity"/>
    <property type="evidence" value="ECO:0007669"/>
    <property type="project" value="UniProtKB-UniRule"/>
</dbReference>
<feature type="domain" description="ATP-grasp" evidence="9">
    <location>
        <begin position="119"/>
        <end position="308"/>
    </location>
</feature>
<evidence type="ECO:0000256" key="7">
    <source>
        <dbReference type="ARBA" id="ARBA00022842"/>
    </source>
</evidence>
<evidence type="ECO:0000259" key="10">
    <source>
        <dbReference type="PROSITE" id="PS50979"/>
    </source>
</evidence>
<dbReference type="InterPro" id="IPR011054">
    <property type="entry name" value="Rudment_hybrid_motif"/>
</dbReference>
<dbReference type="GO" id="GO:0006189">
    <property type="term" value="P:'de novo' IMP biosynthetic process"/>
    <property type="evidence" value="ECO:0007669"/>
    <property type="project" value="UniProtKB-UniRule"/>
</dbReference>
<reference evidence="11" key="2">
    <citation type="submission" date="2018-07" db="EMBL/GenBank/DDBJ databases">
        <authorList>
            <consortium name="NCBI Pathogen Detection Project"/>
        </authorList>
    </citation>
    <scope>NUCLEOTIDE SEQUENCE</scope>
    <source>
        <strain evidence="11">5039-68</strain>
    </source>
</reference>
<dbReference type="InterPro" id="IPR011764">
    <property type="entry name" value="Biotin_carboxylation_dom"/>
</dbReference>
<feature type="binding site" evidence="8">
    <location>
        <position position="267"/>
    </location>
    <ligand>
        <name>Mg(2+)</name>
        <dbReference type="ChEBI" id="CHEBI:18420"/>
    </ligand>
</feature>
<dbReference type="PROSITE" id="PS50975">
    <property type="entry name" value="ATP_GRASP"/>
    <property type="match status" value="1"/>
</dbReference>
<name>A0A731TR76_SALEE</name>
<feature type="binding site" evidence="8">
    <location>
        <position position="279"/>
    </location>
    <ligand>
        <name>Mg(2+)</name>
        <dbReference type="ChEBI" id="CHEBI:18420"/>
    </ligand>
</feature>
<feature type="binding site" evidence="8">
    <location>
        <position position="155"/>
    </location>
    <ligand>
        <name>ATP</name>
        <dbReference type="ChEBI" id="CHEBI:30616"/>
    </ligand>
</feature>
<comment type="function">
    <text evidence="8">Involved in the de novo purine biosynthesis. Catalyzes the transfer of formate to 5-phospho-ribosyl-glycinamide (GAR), producing 5-phospho-ribosyl-N-formylglycinamide (FGAR). Formate is provided by PurU via hydrolysis of 10-formyl-tetrahydrofolate.</text>
</comment>
<dbReference type="HAMAP" id="MF_01643">
    <property type="entry name" value="PurT"/>
    <property type="match status" value="1"/>
</dbReference>
<dbReference type="SUPFAM" id="SSF56059">
    <property type="entry name" value="Glutathione synthetase ATP-binding domain-like"/>
    <property type="match status" value="1"/>
</dbReference>
<evidence type="ECO:0000313" key="11">
    <source>
        <dbReference type="EMBL" id="HAE4732860.1"/>
    </source>
</evidence>
<dbReference type="SUPFAM" id="SSF52440">
    <property type="entry name" value="PreATP-grasp domain"/>
    <property type="match status" value="1"/>
</dbReference>
<comment type="subunit">
    <text evidence="1 8">Homodimer.</text>
</comment>
<evidence type="ECO:0000256" key="5">
    <source>
        <dbReference type="ARBA" id="ARBA00022755"/>
    </source>
</evidence>
<dbReference type="FunFam" id="3.40.50.20:FF:000007">
    <property type="entry name" value="Formate-dependent phosphoribosylglycinamide formyltransferase"/>
    <property type="match status" value="1"/>
</dbReference>
<dbReference type="SUPFAM" id="SSF51246">
    <property type="entry name" value="Rudiment single hybrid motif"/>
    <property type="match status" value="1"/>
</dbReference>
<proteinExistence type="inferred from homology"/>
<dbReference type="InterPro" id="IPR013815">
    <property type="entry name" value="ATP_grasp_subdomain_1"/>
</dbReference>
<dbReference type="InterPro" id="IPR048740">
    <property type="entry name" value="PurT_C"/>
</dbReference>
<dbReference type="GO" id="GO:0043815">
    <property type="term" value="F:phosphoribosylglycinamide formyltransferase 2 activity"/>
    <property type="evidence" value="ECO:0007669"/>
    <property type="project" value="UniProtKB-UniRule"/>
</dbReference>
<comment type="similarity">
    <text evidence="8">Belongs to the PurK/PurT family.</text>
</comment>
<dbReference type="PANTHER" id="PTHR43055:SF1">
    <property type="entry name" value="FORMATE-DEPENDENT PHOSPHORIBOSYLGLYCINAMIDE FORMYLTRANSFERASE"/>
    <property type="match status" value="1"/>
</dbReference>
<dbReference type="FunFam" id="3.30.1490.20:FF:000013">
    <property type="entry name" value="Formate-dependent phosphoribosylglycinamide formyltransferase"/>
    <property type="match status" value="1"/>
</dbReference>
<accession>A0A731TR76</accession>
<keyword evidence="5 8" id="KW-0658">Purine biosynthesis</keyword>
<dbReference type="NCBIfam" id="TIGR01142">
    <property type="entry name" value="purT"/>
    <property type="match status" value="1"/>
</dbReference>
<comment type="pathway">
    <text evidence="8">Purine metabolism; IMP biosynthesis via de novo pathway; N(2)-formyl-N(1)-(5-phospho-D-ribosyl)glycinamide from N(1)-(5-phospho-D-ribosyl)glycinamide (formate route): step 1/1.</text>
</comment>
<dbReference type="InterPro" id="IPR005862">
    <property type="entry name" value="PurT"/>
</dbReference>
<organism evidence="11">
    <name type="scientific">Salmonella enterica subsp. VII serovar 40:z4,z24:[z39]</name>
    <dbReference type="NCBI Taxonomy" id="1967625"/>
    <lineage>
        <taxon>Bacteria</taxon>
        <taxon>Pseudomonadati</taxon>
        <taxon>Pseudomonadota</taxon>
        <taxon>Gammaproteobacteria</taxon>
        <taxon>Enterobacterales</taxon>
        <taxon>Enterobacteriaceae</taxon>
        <taxon>Salmonella</taxon>
    </lineage>
</organism>
<dbReference type="PROSITE" id="PS50979">
    <property type="entry name" value="BC"/>
    <property type="match status" value="1"/>
</dbReference>
<dbReference type="Gene3D" id="3.30.1490.20">
    <property type="entry name" value="ATP-grasp fold, A domain"/>
    <property type="match status" value="1"/>
</dbReference>
<dbReference type="GO" id="GO:0005524">
    <property type="term" value="F:ATP binding"/>
    <property type="evidence" value="ECO:0007669"/>
    <property type="project" value="UniProtKB-UniRule"/>
</dbReference>